<accession>A0A1I1TII1</accession>
<keyword evidence="6" id="KW-0411">Iron-sulfur</keyword>
<evidence type="ECO:0000256" key="4">
    <source>
        <dbReference type="ARBA" id="ARBA00022898"/>
    </source>
</evidence>
<dbReference type="GO" id="GO:0031071">
    <property type="term" value="F:cysteine desulfurase activity"/>
    <property type="evidence" value="ECO:0007669"/>
    <property type="project" value="UniProtKB-ARBA"/>
</dbReference>
<dbReference type="PROSITE" id="PS00595">
    <property type="entry name" value="AA_TRANSFER_CLASS_5"/>
    <property type="match status" value="1"/>
</dbReference>
<dbReference type="Pfam" id="PF00266">
    <property type="entry name" value="Aminotran_5"/>
    <property type="match status" value="1"/>
</dbReference>
<dbReference type="Proteomes" id="UP000198855">
    <property type="component" value="Unassembled WGS sequence"/>
</dbReference>
<name>A0A1I1TII1_9BACL</name>
<evidence type="ECO:0000256" key="7">
    <source>
        <dbReference type="RuleBase" id="RU004504"/>
    </source>
</evidence>
<dbReference type="NCBIfam" id="NF002806">
    <property type="entry name" value="PRK02948.1"/>
    <property type="match status" value="1"/>
</dbReference>
<keyword evidence="3" id="KW-0479">Metal-binding</keyword>
<dbReference type="InterPro" id="IPR015424">
    <property type="entry name" value="PyrdxlP-dep_Trfase"/>
</dbReference>
<dbReference type="GO" id="GO:0046872">
    <property type="term" value="F:metal ion binding"/>
    <property type="evidence" value="ECO:0007669"/>
    <property type="project" value="UniProtKB-KW"/>
</dbReference>
<dbReference type="Gene3D" id="1.10.260.50">
    <property type="match status" value="1"/>
</dbReference>
<dbReference type="InterPro" id="IPR000192">
    <property type="entry name" value="Aminotrans_V_dom"/>
</dbReference>
<dbReference type="SUPFAM" id="SSF53383">
    <property type="entry name" value="PLP-dependent transferases"/>
    <property type="match status" value="1"/>
</dbReference>
<dbReference type="InterPro" id="IPR015421">
    <property type="entry name" value="PyrdxlP-dep_Trfase_major"/>
</dbReference>
<evidence type="ECO:0000256" key="2">
    <source>
        <dbReference type="ARBA" id="ARBA00006490"/>
    </source>
</evidence>
<dbReference type="InterPro" id="IPR016454">
    <property type="entry name" value="Cysteine_dSase"/>
</dbReference>
<dbReference type="PANTHER" id="PTHR11601">
    <property type="entry name" value="CYSTEINE DESULFURYLASE FAMILY MEMBER"/>
    <property type="match status" value="1"/>
</dbReference>
<evidence type="ECO:0000256" key="5">
    <source>
        <dbReference type="ARBA" id="ARBA00023004"/>
    </source>
</evidence>
<dbReference type="PANTHER" id="PTHR11601:SF50">
    <property type="entry name" value="CYSTEINE DESULFURASE ISCS 2-RELATED"/>
    <property type="match status" value="1"/>
</dbReference>
<dbReference type="FunFam" id="3.40.640.10:FF:000084">
    <property type="entry name" value="IscS-like cysteine desulfurase"/>
    <property type="match status" value="1"/>
</dbReference>
<evidence type="ECO:0000256" key="6">
    <source>
        <dbReference type="ARBA" id="ARBA00023014"/>
    </source>
</evidence>
<evidence type="ECO:0000256" key="3">
    <source>
        <dbReference type="ARBA" id="ARBA00022723"/>
    </source>
</evidence>
<evidence type="ECO:0000256" key="1">
    <source>
        <dbReference type="ARBA" id="ARBA00001933"/>
    </source>
</evidence>
<dbReference type="STRING" id="1045775.SAMN05216378_0529"/>
<reference evidence="10" key="1">
    <citation type="submission" date="2016-10" db="EMBL/GenBank/DDBJ databases">
        <authorList>
            <person name="Varghese N."/>
            <person name="Submissions S."/>
        </authorList>
    </citation>
    <scope>NUCLEOTIDE SEQUENCE [LARGE SCALE GENOMIC DNA]</scope>
    <source>
        <strain evidence="10">CGMCC 1.10784</strain>
    </source>
</reference>
<dbReference type="InterPro" id="IPR015422">
    <property type="entry name" value="PyrdxlP-dep_Trfase_small"/>
</dbReference>
<comment type="similarity">
    <text evidence="2">Belongs to the class-V pyridoxal-phosphate-dependent aminotransferase family. NifS/IscS subfamily.</text>
</comment>
<dbReference type="EMBL" id="FOMT01000001">
    <property type="protein sequence ID" value="SFD58382.1"/>
    <property type="molecule type" value="Genomic_DNA"/>
</dbReference>
<dbReference type="Gene3D" id="3.90.1150.10">
    <property type="entry name" value="Aspartate Aminotransferase, domain 1"/>
    <property type="match status" value="1"/>
</dbReference>
<evidence type="ECO:0000259" key="8">
    <source>
        <dbReference type="Pfam" id="PF00266"/>
    </source>
</evidence>
<dbReference type="PIRSF" id="PIRSF005572">
    <property type="entry name" value="NifS"/>
    <property type="match status" value="1"/>
</dbReference>
<dbReference type="Gene3D" id="3.40.640.10">
    <property type="entry name" value="Type I PLP-dependent aspartate aminotransferase-like (Major domain)"/>
    <property type="match status" value="1"/>
</dbReference>
<dbReference type="OrthoDB" id="9808002at2"/>
<keyword evidence="4" id="KW-0663">Pyridoxal phosphate</keyword>
<dbReference type="RefSeq" id="WP_091180671.1">
    <property type="nucleotide sequence ID" value="NZ_FOMT01000001.1"/>
</dbReference>
<feature type="domain" description="Aminotransferase class V" evidence="8">
    <location>
        <begin position="3"/>
        <end position="366"/>
    </location>
</feature>
<protein>
    <submittedName>
        <fullName evidence="9">Cysteine desulfurase</fullName>
    </submittedName>
</protein>
<organism evidence="9 10">
    <name type="scientific">Paenibacillus catalpae</name>
    <dbReference type="NCBI Taxonomy" id="1045775"/>
    <lineage>
        <taxon>Bacteria</taxon>
        <taxon>Bacillati</taxon>
        <taxon>Bacillota</taxon>
        <taxon>Bacilli</taxon>
        <taxon>Bacillales</taxon>
        <taxon>Paenibacillaceae</taxon>
        <taxon>Paenibacillus</taxon>
    </lineage>
</organism>
<keyword evidence="5" id="KW-0408">Iron</keyword>
<gene>
    <name evidence="9" type="ORF">SAMN05216378_0529</name>
</gene>
<dbReference type="AlphaFoldDB" id="A0A1I1TII1"/>
<comment type="cofactor">
    <cofactor evidence="1 7">
        <name>pyridoxal 5'-phosphate</name>
        <dbReference type="ChEBI" id="CHEBI:597326"/>
    </cofactor>
</comment>
<dbReference type="GO" id="GO:0051536">
    <property type="term" value="F:iron-sulfur cluster binding"/>
    <property type="evidence" value="ECO:0007669"/>
    <property type="project" value="UniProtKB-KW"/>
</dbReference>
<evidence type="ECO:0000313" key="9">
    <source>
        <dbReference type="EMBL" id="SFD58382.1"/>
    </source>
</evidence>
<proteinExistence type="inferred from homology"/>
<dbReference type="InterPro" id="IPR020578">
    <property type="entry name" value="Aminotrans_V_PyrdxlP_BS"/>
</dbReference>
<sequence length="385" mass="42437">MLYFDHCASTPPYEEVVDTFAEVMKAHYANPSSIHRLGAEADKLIARSRSLLAEQFGVKAEEWLFTSGGTESNNLAIKGAARQFRSRGNHLITSQIEHASVNDAFRQLEQEGFRVTYLPVSKTGHVDPEQLLAAITDETILVSIMHVNNEVGSIQPIERIGKLLSVYPRILFHVDAVQSISKLPVRLKEWGIDLLSGSAHKLRGPKGVGFLYIRETLQLQPLQTGGSQERGMRAGTQNVPGIVASAKALRMSMQAEERNRERMYALRDRLIRQAAGIPELKLNGCADAALMAPHIVHFSYPGMKPEVIVHMLEQHGAIVSTKSACSSKDNKPSRILMAMGASSEHAAGGIRISFGDEHDEQDIDTLVDMLSRTVAQLKPLERSKS</sequence>
<evidence type="ECO:0000313" key="10">
    <source>
        <dbReference type="Proteomes" id="UP000198855"/>
    </source>
</evidence>
<keyword evidence="10" id="KW-1185">Reference proteome</keyword>